<dbReference type="RefSeq" id="WP_282211343.1">
    <property type="nucleotide sequence ID" value="NZ_CP118247.1"/>
</dbReference>
<dbReference type="PROSITE" id="PS00211">
    <property type="entry name" value="ABC_TRANSPORTER_1"/>
    <property type="match status" value="1"/>
</dbReference>
<dbReference type="SUPFAM" id="SSF52540">
    <property type="entry name" value="P-loop containing nucleoside triphosphate hydrolases"/>
    <property type="match status" value="1"/>
</dbReference>
<name>A0ABY7YWQ3_9HYPH</name>
<reference evidence="6 7" key="1">
    <citation type="submission" date="2023-02" db="EMBL/GenBank/DDBJ databases">
        <title>Devosia chondri sp. nov., isolated from the phycosphere of marine algae.</title>
        <authorList>
            <person name="Kim J.M."/>
            <person name="Lee J.K."/>
            <person name="Choi B.J."/>
            <person name="Bayburt H."/>
            <person name="Jeon C.O."/>
        </authorList>
    </citation>
    <scope>NUCLEOTIDE SEQUENCE [LARGE SCALE GENOMIC DNA]</scope>
    <source>
        <strain evidence="6 7">G2-5</strain>
    </source>
</reference>
<keyword evidence="3" id="KW-0547">Nucleotide-binding</keyword>
<evidence type="ECO:0000256" key="3">
    <source>
        <dbReference type="ARBA" id="ARBA00022741"/>
    </source>
</evidence>
<comment type="similarity">
    <text evidence="1">Belongs to the ABC transporter superfamily.</text>
</comment>
<dbReference type="GO" id="GO:0005524">
    <property type="term" value="F:ATP binding"/>
    <property type="evidence" value="ECO:0007669"/>
    <property type="project" value="UniProtKB-KW"/>
</dbReference>
<evidence type="ECO:0000256" key="1">
    <source>
        <dbReference type="ARBA" id="ARBA00005417"/>
    </source>
</evidence>
<dbReference type="PANTHER" id="PTHR43023:SF3">
    <property type="entry name" value="PROTEIN TRIGALACTOSYLDIACYLGLYCEROL 3, CHLOROPLASTIC"/>
    <property type="match status" value="1"/>
</dbReference>
<dbReference type="InterPro" id="IPR003439">
    <property type="entry name" value="ABC_transporter-like_ATP-bd"/>
</dbReference>
<evidence type="ECO:0000313" key="7">
    <source>
        <dbReference type="Proteomes" id="UP001222118"/>
    </source>
</evidence>
<dbReference type="SMART" id="SM00382">
    <property type="entry name" value="AAA"/>
    <property type="match status" value="1"/>
</dbReference>
<accession>A0ABY7YWQ3</accession>
<evidence type="ECO:0000313" key="6">
    <source>
        <dbReference type="EMBL" id="WDR05825.1"/>
    </source>
</evidence>
<dbReference type="Pfam" id="PF00005">
    <property type="entry name" value="ABC_tran"/>
    <property type="match status" value="1"/>
</dbReference>
<evidence type="ECO:0000256" key="4">
    <source>
        <dbReference type="ARBA" id="ARBA00022840"/>
    </source>
</evidence>
<evidence type="ECO:0000259" key="5">
    <source>
        <dbReference type="PROSITE" id="PS50893"/>
    </source>
</evidence>
<dbReference type="PANTHER" id="PTHR43023">
    <property type="entry name" value="PROTEIN TRIGALACTOSYLDIACYLGLYCEROL 3, CHLOROPLASTIC"/>
    <property type="match status" value="1"/>
</dbReference>
<keyword evidence="4 6" id="KW-0067">ATP-binding</keyword>
<dbReference type="InterPro" id="IPR017871">
    <property type="entry name" value="ABC_transporter-like_CS"/>
</dbReference>
<evidence type="ECO:0000256" key="2">
    <source>
        <dbReference type="ARBA" id="ARBA00022448"/>
    </source>
</evidence>
<dbReference type="Proteomes" id="UP001222118">
    <property type="component" value="Chromosome"/>
</dbReference>
<gene>
    <name evidence="6" type="ORF">PSQ90_16515</name>
</gene>
<sequence length="259" mass="28055">MINALIPEADPAITVDGLVVKIGSRTIINGLNFDLHRREILGLIGPSGSGKSVTLRALIGLLPHAGGNVTVMGRNYAQLNRRQRVETQRNWGVLFQQGALFSSLTVKENIEFQMREHLHLSPKLRSDIAMIKLDLVGLPAAAAHSYPAELSGGMIKRAALARALALDPQILFLDEPTAGLDPIGAGKFDELIVTLRDTLGLTVLMVTHDLDSLAMACDRIVALADGKLLKAGTMAEMLQSDQPWLQEYFHGPRARNIGS</sequence>
<dbReference type="EMBL" id="CP118247">
    <property type="protein sequence ID" value="WDR05825.1"/>
    <property type="molecule type" value="Genomic_DNA"/>
</dbReference>
<organism evidence="6 7">
    <name type="scientific">Devosia rhodophyticola</name>
    <dbReference type="NCBI Taxonomy" id="3026423"/>
    <lineage>
        <taxon>Bacteria</taxon>
        <taxon>Pseudomonadati</taxon>
        <taxon>Pseudomonadota</taxon>
        <taxon>Alphaproteobacteria</taxon>
        <taxon>Hyphomicrobiales</taxon>
        <taxon>Devosiaceae</taxon>
        <taxon>Devosia</taxon>
    </lineage>
</organism>
<proteinExistence type="inferred from homology"/>
<protein>
    <submittedName>
        <fullName evidence="6">ATP-binding cassette domain-containing protein</fullName>
    </submittedName>
</protein>
<dbReference type="InterPro" id="IPR027417">
    <property type="entry name" value="P-loop_NTPase"/>
</dbReference>
<keyword evidence="2" id="KW-0813">Transport</keyword>
<dbReference type="Gene3D" id="3.40.50.300">
    <property type="entry name" value="P-loop containing nucleotide triphosphate hydrolases"/>
    <property type="match status" value="1"/>
</dbReference>
<keyword evidence="7" id="KW-1185">Reference proteome</keyword>
<dbReference type="InterPro" id="IPR003593">
    <property type="entry name" value="AAA+_ATPase"/>
</dbReference>
<feature type="domain" description="ABC transporter" evidence="5">
    <location>
        <begin position="13"/>
        <end position="250"/>
    </location>
</feature>
<dbReference type="PROSITE" id="PS50893">
    <property type="entry name" value="ABC_TRANSPORTER_2"/>
    <property type="match status" value="1"/>
</dbReference>